<dbReference type="GO" id="GO:0016740">
    <property type="term" value="F:transferase activity"/>
    <property type="evidence" value="ECO:0007669"/>
    <property type="project" value="UniProtKB-KW"/>
</dbReference>
<dbReference type="EMBL" id="CP007783">
    <property type="protein sequence ID" value="AIO32117.1"/>
    <property type="molecule type" value="Genomic_DNA"/>
</dbReference>
<dbReference type="KEGG" id="bcen:DM39_590"/>
<reference evidence="1 2" key="1">
    <citation type="submission" date="2014-05" db="EMBL/GenBank/DDBJ databases">
        <authorList>
            <person name="Bishop-Lilly K.A."/>
            <person name="Broomall S.M."/>
            <person name="Chain P.S."/>
            <person name="Chertkov O."/>
            <person name="Coyne S.R."/>
            <person name="Daligault H.E."/>
            <person name="Davenport K.W."/>
            <person name="Erkkila T."/>
            <person name="Frey K.G."/>
            <person name="Gibbons H.S."/>
            <person name="Gu W."/>
            <person name="Jaissle J."/>
            <person name="Johnson S.L."/>
            <person name="Koroleva G.I."/>
            <person name="Ladner J.T."/>
            <person name="Lo C.-C."/>
            <person name="Minogue T.D."/>
            <person name="Munk C."/>
            <person name="Palacios G.F."/>
            <person name="Redden C.L."/>
            <person name="Rosenzweig C.N."/>
            <person name="Scholz M.B."/>
            <person name="Teshima H."/>
            <person name="Xu Y."/>
        </authorList>
    </citation>
    <scope>NUCLEOTIDE SEQUENCE [LARGE SCALE GENOMIC DNA]</scope>
    <source>
        <strain evidence="1 2">DDS 22E-1</strain>
    </source>
</reference>
<evidence type="ECO:0000313" key="1">
    <source>
        <dbReference type="EMBL" id="AIO32117.1"/>
    </source>
</evidence>
<dbReference type="Pfam" id="PF13704">
    <property type="entry name" value="Glyco_tranf_2_4"/>
    <property type="match status" value="1"/>
</dbReference>
<keyword evidence="1" id="KW-0808">Transferase</keyword>
<proteinExistence type="predicted"/>
<protein>
    <submittedName>
        <fullName evidence="1">Glycosyl transferase 2 family protein</fullName>
    </submittedName>
</protein>
<organism evidence="1 2">
    <name type="scientific">Burkholderia cenocepacia</name>
    <dbReference type="NCBI Taxonomy" id="95486"/>
    <lineage>
        <taxon>Bacteria</taxon>
        <taxon>Pseudomonadati</taxon>
        <taxon>Pseudomonadota</taxon>
        <taxon>Betaproteobacteria</taxon>
        <taxon>Burkholderiales</taxon>
        <taxon>Burkholderiaceae</taxon>
        <taxon>Burkholderia</taxon>
        <taxon>Burkholderia cepacia complex</taxon>
    </lineage>
</organism>
<dbReference type="InterPro" id="IPR029063">
    <property type="entry name" value="SAM-dependent_MTases_sf"/>
</dbReference>
<name>A0AAN0RQT5_9BURK</name>
<keyword evidence="2" id="KW-1185">Reference proteome</keyword>
<dbReference type="Gene3D" id="3.40.50.150">
    <property type="entry name" value="Vaccinia Virus protein VP39"/>
    <property type="match status" value="1"/>
</dbReference>
<dbReference type="AlphaFoldDB" id="A0AAN0RQT5"/>
<sequence length="782" mass="89643">MKEKFKIKIVAIAKDESAYIPQWVFHHLHFGFDAVEVWVNNTTDNSVKMLGAIGEKVGRDVVSVIEADDVLAQCIANNGLFQPEVYNRAYRREVERGEYSHLMFLDMDELWTPLNFKDSIKDVLARYPDSDGISFLWMVDYPDAAREVFSRPFLMNNRLQKDRHVKSLVKVSPRTRSVRIHNHVSSGQVFHLGDGTEFENDEDVLSVNWAYISDNQLKERLKIEESYFVVHQIYRSQEEYLSSLLRGRQHARDENLFKVNRWGYVPFHVDAYTQEIKIDGDFLSEYNARYVDFLRENKLASLLESAHDFIMGRYETALSMLRSDASLFGRYRNQLRGLRVVDEIYEKNSVAAEIELITQATPLSPMELIGWASDVFKNRALKYQCELADGSVVNLLSQRIARPDIRKTHPERGPYCGFRIEIPPEVVGEVFDVDSDMLKLIVKTLDEKETLVCKISAADIARVIRNPESKNDQRCSIGTASMENDVLSVNGRLFGRVDSRIEMYAEINEVLFAFQVEKGDSITVSGEPAVEFSAKLSFIDVPKEWKSKVPNYVLVLDGERKELEFDSSYLYPMDRIYELLERSIPTASVKSSMPKQEQLCLVSIFKDSRAYLSYGAPDTPMMAFDAGVRDVVFSDSDAEILDVLNYSVALKWAGSSRRFHSVLTKIGKTKEFGYPVDNSEWSRYPLYALMPWNCCAEKGISPDVVLIDARFRVSCFLVSLIMAIPGTVVLFDDYVDRPQYHVVETLVKPVDIYGRLAKFIVPENLNFRVLTRLLLQNCNNAL</sequence>
<accession>A0AAN0RQT5</accession>
<evidence type="ECO:0000313" key="2">
    <source>
        <dbReference type="Proteomes" id="UP000029413"/>
    </source>
</evidence>
<gene>
    <name evidence="1" type="ORF">DM39_590</name>
</gene>
<dbReference type="Proteomes" id="UP000029413">
    <property type="component" value="Chromosome 1"/>
</dbReference>